<feature type="domain" description="N-acetyltransferase" evidence="3">
    <location>
        <begin position="3"/>
        <end position="149"/>
    </location>
</feature>
<organism evidence="4 5">
    <name type="scientific">Deinococcus malanensis</name>
    <dbReference type="NCBI Taxonomy" id="1706855"/>
    <lineage>
        <taxon>Bacteria</taxon>
        <taxon>Thermotogati</taxon>
        <taxon>Deinococcota</taxon>
        <taxon>Deinococci</taxon>
        <taxon>Deinococcales</taxon>
        <taxon>Deinococcaceae</taxon>
        <taxon>Deinococcus</taxon>
    </lineage>
</organism>
<dbReference type="InterPro" id="IPR000182">
    <property type="entry name" value="GNAT_dom"/>
</dbReference>
<evidence type="ECO:0000256" key="1">
    <source>
        <dbReference type="ARBA" id="ARBA00022679"/>
    </source>
</evidence>
<name>A0ABQ2EZQ7_9DEIO</name>
<evidence type="ECO:0000259" key="3">
    <source>
        <dbReference type="PROSITE" id="PS51186"/>
    </source>
</evidence>
<gene>
    <name evidence="4" type="ORF">GCM10008955_23120</name>
</gene>
<dbReference type="InterPro" id="IPR016181">
    <property type="entry name" value="Acyl_CoA_acyltransferase"/>
</dbReference>
<dbReference type="PANTHER" id="PTHR43877">
    <property type="entry name" value="AMINOALKYLPHOSPHONATE N-ACETYLTRANSFERASE-RELATED-RELATED"/>
    <property type="match status" value="1"/>
</dbReference>
<dbReference type="Gene3D" id="3.40.630.30">
    <property type="match status" value="1"/>
</dbReference>
<dbReference type="PROSITE" id="PS51186">
    <property type="entry name" value="GNAT"/>
    <property type="match status" value="1"/>
</dbReference>
<keyword evidence="5" id="KW-1185">Reference proteome</keyword>
<dbReference type="CDD" id="cd04301">
    <property type="entry name" value="NAT_SF"/>
    <property type="match status" value="1"/>
</dbReference>
<keyword evidence="2" id="KW-0012">Acyltransferase</keyword>
<sequence>MSLEIRPALPSDWSVLHPFLETDRPLDSMEAAHARFLRRPNSELHCVLVAVKNGTLVGVAMAHEWDEYLMSGRKQIRCSTLQVLPEWRRQGIGHALFQGVVGWAETGGATWLEWYASPAAVPFYERLGYKGVSCPQPEYPFFEITFPRNVRSSEQS</sequence>
<protein>
    <recommendedName>
        <fullName evidence="3">N-acetyltransferase domain-containing protein</fullName>
    </recommendedName>
</protein>
<evidence type="ECO:0000313" key="5">
    <source>
        <dbReference type="Proteomes" id="UP000647587"/>
    </source>
</evidence>
<keyword evidence="1" id="KW-0808">Transferase</keyword>
<dbReference type="Proteomes" id="UP000647587">
    <property type="component" value="Unassembled WGS sequence"/>
</dbReference>
<accession>A0ABQ2EZQ7</accession>
<evidence type="ECO:0000313" key="4">
    <source>
        <dbReference type="EMBL" id="GGK28778.1"/>
    </source>
</evidence>
<comment type="caution">
    <text evidence="4">The sequence shown here is derived from an EMBL/GenBank/DDBJ whole genome shotgun (WGS) entry which is preliminary data.</text>
</comment>
<evidence type="ECO:0000256" key="2">
    <source>
        <dbReference type="ARBA" id="ARBA00023315"/>
    </source>
</evidence>
<dbReference type="Pfam" id="PF00583">
    <property type="entry name" value="Acetyltransf_1"/>
    <property type="match status" value="1"/>
</dbReference>
<dbReference type="InterPro" id="IPR050832">
    <property type="entry name" value="Bact_Acetyltransf"/>
</dbReference>
<proteinExistence type="predicted"/>
<dbReference type="RefSeq" id="WP_189008549.1">
    <property type="nucleotide sequence ID" value="NZ_BMPP01000009.1"/>
</dbReference>
<dbReference type="SUPFAM" id="SSF55729">
    <property type="entry name" value="Acyl-CoA N-acyltransferases (Nat)"/>
    <property type="match status" value="1"/>
</dbReference>
<reference evidence="5" key="1">
    <citation type="journal article" date="2019" name="Int. J. Syst. Evol. Microbiol.">
        <title>The Global Catalogue of Microorganisms (GCM) 10K type strain sequencing project: providing services to taxonomists for standard genome sequencing and annotation.</title>
        <authorList>
            <consortium name="The Broad Institute Genomics Platform"/>
            <consortium name="The Broad Institute Genome Sequencing Center for Infectious Disease"/>
            <person name="Wu L."/>
            <person name="Ma J."/>
        </authorList>
    </citation>
    <scope>NUCLEOTIDE SEQUENCE [LARGE SCALE GENOMIC DNA]</scope>
    <source>
        <strain evidence="5">JCM 30331</strain>
    </source>
</reference>
<dbReference type="EMBL" id="BMPP01000009">
    <property type="protein sequence ID" value="GGK28778.1"/>
    <property type="molecule type" value="Genomic_DNA"/>
</dbReference>